<evidence type="ECO:0000256" key="1">
    <source>
        <dbReference type="PROSITE-ProRule" id="PRU00703"/>
    </source>
</evidence>
<dbReference type="InterPro" id="IPR005835">
    <property type="entry name" value="NTP_transferase_dom"/>
</dbReference>
<dbReference type="PROSITE" id="PS51371">
    <property type="entry name" value="CBS"/>
    <property type="match status" value="1"/>
</dbReference>
<dbReference type="InterPro" id="IPR000644">
    <property type="entry name" value="CBS_dom"/>
</dbReference>
<evidence type="ECO:0000313" key="3">
    <source>
        <dbReference type="EMBL" id="MBB5982897.1"/>
    </source>
</evidence>
<dbReference type="SMART" id="SM00116">
    <property type="entry name" value="CBS"/>
    <property type="match status" value="2"/>
</dbReference>
<dbReference type="InterPro" id="IPR050486">
    <property type="entry name" value="Mannose-1P_guanyltransferase"/>
</dbReference>
<proteinExistence type="predicted"/>
<dbReference type="Pfam" id="PF00571">
    <property type="entry name" value="CBS"/>
    <property type="match status" value="1"/>
</dbReference>
<feature type="domain" description="CBS" evidence="2">
    <location>
        <begin position="1"/>
        <end position="59"/>
    </location>
</feature>
<dbReference type="EMBL" id="JACHNF010000001">
    <property type="protein sequence ID" value="MBB5982897.1"/>
    <property type="molecule type" value="Genomic_DNA"/>
</dbReference>
<comment type="caution">
    <text evidence="3">The sequence shown here is derived from an EMBL/GenBank/DDBJ whole genome shotgun (WGS) entry which is preliminary data.</text>
</comment>
<dbReference type="RefSeq" id="WP_184840471.1">
    <property type="nucleotide sequence ID" value="NZ_BAAAVN010000002.1"/>
</dbReference>
<dbReference type="InterPro" id="IPR029044">
    <property type="entry name" value="Nucleotide-diphossugar_trans"/>
</dbReference>
<dbReference type="SUPFAM" id="SSF53448">
    <property type="entry name" value="Nucleotide-diphospho-sugar transferases"/>
    <property type="match status" value="1"/>
</dbReference>
<evidence type="ECO:0000313" key="4">
    <source>
        <dbReference type="Proteomes" id="UP000558997"/>
    </source>
</evidence>
<dbReference type="AlphaFoldDB" id="A0A841E3E3"/>
<name>A0A841E3E3_9ACTN</name>
<dbReference type="Proteomes" id="UP000558997">
    <property type="component" value="Unassembled WGS sequence"/>
</dbReference>
<protein>
    <submittedName>
        <fullName evidence="3">dTDP-glucose pyrophosphorylase</fullName>
    </submittedName>
</protein>
<dbReference type="Pfam" id="PF00483">
    <property type="entry name" value="NTP_transferase"/>
    <property type="match status" value="1"/>
</dbReference>
<organism evidence="3 4">
    <name type="scientific">Kribbella solani</name>
    <dbReference type="NCBI Taxonomy" id="236067"/>
    <lineage>
        <taxon>Bacteria</taxon>
        <taxon>Bacillati</taxon>
        <taxon>Actinomycetota</taxon>
        <taxon>Actinomycetes</taxon>
        <taxon>Propionibacteriales</taxon>
        <taxon>Kribbellaceae</taxon>
        <taxon>Kribbella</taxon>
    </lineage>
</organism>
<dbReference type="Gene3D" id="3.10.580.10">
    <property type="entry name" value="CBS-domain"/>
    <property type="match status" value="1"/>
</dbReference>
<reference evidence="3 4" key="1">
    <citation type="submission" date="2020-08" db="EMBL/GenBank/DDBJ databases">
        <title>Sequencing the genomes of 1000 actinobacteria strains.</title>
        <authorList>
            <person name="Klenk H.-P."/>
        </authorList>
    </citation>
    <scope>NUCLEOTIDE SEQUENCE [LARGE SCALE GENOMIC DNA]</scope>
    <source>
        <strain evidence="3 4">DSM 17294</strain>
    </source>
</reference>
<accession>A0A841E3E3</accession>
<dbReference type="CDD" id="cd06426">
    <property type="entry name" value="NTP_transferase_like_2"/>
    <property type="match status" value="1"/>
</dbReference>
<dbReference type="PANTHER" id="PTHR22572">
    <property type="entry name" value="SUGAR-1-PHOSPHATE GUANYL TRANSFERASE"/>
    <property type="match status" value="1"/>
</dbReference>
<dbReference type="SUPFAM" id="SSF54631">
    <property type="entry name" value="CBS-domain pair"/>
    <property type="match status" value="1"/>
</dbReference>
<keyword evidence="4" id="KW-1185">Reference proteome</keyword>
<dbReference type="InterPro" id="IPR046342">
    <property type="entry name" value="CBS_dom_sf"/>
</dbReference>
<sequence length="347" mass="37773">MRVDEVLIDRQDSIRSALQAIELAGSSRAFIVDAAGRLLGAVSESDIRRALLDGAGLESSSYPLMQDAGVSTKPGTGRAEVLDLMHALGVRELPAVDADGRIVQVHTERAVAGIRRRYNSAVIMAGGRGTRLAPLTDDVPKPMLPVAGRPILERLVLHLVGWGISRIFISVNYLGELIEQHFGDGSAFGCRIDYLREERTVPLGTGGSLRLLEQYGEITEPLLVMNGDLLTDFSVGGLLDAHSSEDVVATVATTQYRHQVPFGVLEQANGRLARILEKPAPSWPVNAGIYVLDPDLISKIPDDRLFPITELLDQCLKQGWPVGLWPIREQWQDIGRPLELAQARGEG</sequence>
<gene>
    <name evidence="3" type="ORF">HDA44_006238</name>
</gene>
<dbReference type="Gene3D" id="3.90.550.10">
    <property type="entry name" value="Spore Coat Polysaccharide Biosynthesis Protein SpsA, Chain A"/>
    <property type="match status" value="1"/>
</dbReference>
<evidence type="ECO:0000259" key="2">
    <source>
        <dbReference type="PROSITE" id="PS51371"/>
    </source>
</evidence>
<keyword evidence="1" id="KW-0129">CBS domain</keyword>